<sequence length="40" mass="4509">MVVETVKEGNSTKEDNNLDSDLTNDIFDEYDDIFKALVGN</sequence>
<name>A0A6N3CK66_STRPA</name>
<gene>
    <name evidence="2" type="ORF">SPLFYP13_01144</name>
</gene>
<dbReference type="EMBL" id="CACRUC010000019">
    <property type="protein sequence ID" value="VYU17120.1"/>
    <property type="molecule type" value="Genomic_DNA"/>
</dbReference>
<dbReference type="AlphaFoldDB" id="A0A6N3CK66"/>
<accession>A0A6N3CK66</accession>
<proteinExistence type="predicted"/>
<dbReference type="GeneID" id="97413376"/>
<feature type="region of interest" description="Disordered" evidence="1">
    <location>
        <begin position="1"/>
        <end position="20"/>
    </location>
</feature>
<evidence type="ECO:0000256" key="1">
    <source>
        <dbReference type="SAM" id="MobiDB-lite"/>
    </source>
</evidence>
<evidence type="ECO:0000313" key="2">
    <source>
        <dbReference type="EMBL" id="VYU17120.1"/>
    </source>
</evidence>
<reference evidence="2" key="1">
    <citation type="submission" date="2019-11" db="EMBL/GenBank/DDBJ databases">
        <authorList>
            <person name="Feng L."/>
        </authorList>
    </citation>
    <scope>NUCLEOTIDE SEQUENCE</scope>
    <source>
        <strain evidence="2">SparasanguinisLFYP13</strain>
    </source>
</reference>
<dbReference type="RefSeq" id="WP_013903456.1">
    <property type="nucleotide sequence ID" value="NZ_CABIWQ010000001.1"/>
</dbReference>
<protein>
    <submittedName>
        <fullName evidence="2">Uncharacterized protein</fullName>
    </submittedName>
</protein>
<feature type="compositionally biased region" description="Basic and acidic residues" evidence="1">
    <location>
        <begin position="1"/>
        <end position="16"/>
    </location>
</feature>
<organism evidence="2">
    <name type="scientific">Streptococcus parasanguinis</name>
    <dbReference type="NCBI Taxonomy" id="1318"/>
    <lineage>
        <taxon>Bacteria</taxon>
        <taxon>Bacillati</taxon>
        <taxon>Bacillota</taxon>
        <taxon>Bacilli</taxon>
        <taxon>Lactobacillales</taxon>
        <taxon>Streptococcaceae</taxon>
        <taxon>Streptococcus</taxon>
    </lineage>
</organism>